<dbReference type="Gene3D" id="3.80.10.10">
    <property type="entry name" value="Ribonuclease Inhibitor"/>
    <property type="match status" value="2"/>
</dbReference>
<evidence type="ECO:0000256" key="2">
    <source>
        <dbReference type="ARBA" id="ARBA00004138"/>
    </source>
</evidence>
<dbReference type="GO" id="GO:0005929">
    <property type="term" value="C:cilium"/>
    <property type="evidence" value="ECO:0007669"/>
    <property type="project" value="UniProtKB-SubCell"/>
</dbReference>
<evidence type="ECO:0000256" key="7">
    <source>
        <dbReference type="ARBA" id="ARBA00023273"/>
    </source>
</evidence>
<proteinExistence type="inferred from homology"/>
<dbReference type="SUPFAM" id="SSF52075">
    <property type="entry name" value="Outer arm dynein light chain 1"/>
    <property type="match status" value="1"/>
</dbReference>
<feature type="compositionally biased region" description="Low complexity" evidence="9">
    <location>
        <begin position="74"/>
        <end position="86"/>
    </location>
</feature>
<dbReference type="Proteomes" id="UP001627154">
    <property type="component" value="Unassembled WGS sequence"/>
</dbReference>
<feature type="compositionally biased region" description="Basic and acidic residues" evidence="9">
    <location>
        <begin position="88"/>
        <end position="99"/>
    </location>
</feature>
<comment type="similarity">
    <text evidence="3">Belongs to the DNAAF1 family.</text>
</comment>
<dbReference type="FunFam" id="3.80.10.10:FF:000166">
    <property type="entry name" value="Dynein assembly factor 1, axonemal"/>
    <property type="match status" value="1"/>
</dbReference>
<dbReference type="PANTHER" id="PTHR45973">
    <property type="entry name" value="PROTEIN PHOSPHATASE 1 REGULATORY SUBUNIT SDS22-RELATED"/>
    <property type="match status" value="1"/>
</dbReference>
<keyword evidence="11" id="KW-1185">Reference proteome</keyword>
<dbReference type="PROSITE" id="PS51450">
    <property type="entry name" value="LRR"/>
    <property type="match status" value="4"/>
</dbReference>
<evidence type="ECO:0000313" key="11">
    <source>
        <dbReference type="Proteomes" id="UP001627154"/>
    </source>
</evidence>
<sequence length="454" mass="53260">MELQFDNCSIMESTLPQNTATDDVKQIGYEDHTEKKRMTDGSCNDDVFKSITDAHQNFDDKATFIVDDQVEPQNSNNENLEAELSNPDTREPENDHETASEVADDNLIEKHKDKLSESEDFAKGKKHKIIANSNKSSNIDEKLYENTAEEHFKYLSDEIEKYLDRPKREPIKGKVYDFNIKKHGVRYKIFDKFLFNYLHYFKYFRMTEALIKKLCKEMKFYETPYLNDVLYLHYKGFSFIENLENYTGLKCLWLENNGILEIANLENQTNLRCLFLHNNLIKKIENLEHLTELDQLNLSHNFINKIENLDQLKNLNTLNISHNYLSNTEDLEHLRVLDSISILDISHNKIETTEILDIVADMKNLRVLTMTGNPVVKSIKMYRKSITLKCKNLKHLDDRPIFPKDRVCAEAWERGGPKEEEAERKRWMAAEQKKINDSVMALMKRSRIEVVSDV</sequence>
<evidence type="ECO:0000256" key="9">
    <source>
        <dbReference type="SAM" id="MobiDB-lite"/>
    </source>
</evidence>
<dbReference type="InterPro" id="IPR001611">
    <property type="entry name" value="Leu-rich_rpt"/>
</dbReference>
<evidence type="ECO:0000313" key="10">
    <source>
        <dbReference type="EMBL" id="KAL3397979.1"/>
    </source>
</evidence>
<dbReference type="AlphaFoldDB" id="A0ABD2WZR1"/>
<gene>
    <name evidence="10" type="ORF">TKK_008212</name>
</gene>
<keyword evidence="7" id="KW-0966">Cell projection</keyword>
<name>A0ABD2WZR1_9HYME</name>
<keyword evidence="6" id="KW-0969">Cilium</keyword>
<dbReference type="InterPro" id="IPR050576">
    <property type="entry name" value="Cilia_flagella_integrity"/>
</dbReference>
<dbReference type="EMBL" id="JBJJXI010000060">
    <property type="protein sequence ID" value="KAL3397979.1"/>
    <property type="molecule type" value="Genomic_DNA"/>
</dbReference>
<protein>
    <recommendedName>
        <fullName evidence="8">Dynein axonemal assembly factor 1 homolog</fullName>
    </recommendedName>
</protein>
<dbReference type="PANTHER" id="PTHR45973:SF9">
    <property type="entry name" value="LEUCINE-RICH REPEAT-CONTAINING PROTEIN 46"/>
    <property type="match status" value="1"/>
</dbReference>
<evidence type="ECO:0000256" key="6">
    <source>
        <dbReference type="ARBA" id="ARBA00023069"/>
    </source>
</evidence>
<accession>A0ABD2WZR1</accession>
<keyword evidence="4" id="KW-0433">Leucine-rich repeat</keyword>
<reference evidence="10 11" key="1">
    <citation type="journal article" date="2024" name="bioRxiv">
        <title>A reference genome for Trichogramma kaykai: A tiny desert-dwelling parasitoid wasp with competing sex-ratio distorters.</title>
        <authorList>
            <person name="Culotta J."/>
            <person name="Lindsey A.R."/>
        </authorList>
    </citation>
    <scope>NUCLEOTIDE SEQUENCE [LARGE SCALE GENOMIC DNA]</scope>
    <source>
        <strain evidence="10 11">KSX58</strain>
    </source>
</reference>
<evidence type="ECO:0000256" key="4">
    <source>
        <dbReference type="ARBA" id="ARBA00022614"/>
    </source>
</evidence>
<organism evidence="10 11">
    <name type="scientific">Trichogramma kaykai</name>
    <dbReference type="NCBI Taxonomy" id="54128"/>
    <lineage>
        <taxon>Eukaryota</taxon>
        <taxon>Metazoa</taxon>
        <taxon>Ecdysozoa</taxon>
        <taxon>Arthropoda</taxon>
        <taxon>Hexapoda</taxon>
        <taxon>Insecta</taxon>
        <taxon>Pterygota</taxon>
        <taxon>Neoptera</taxon>
        <taxon>Endopterygota</taxon>
        <taxon>Hymenoptera</taxon>
        <taxon>Apocrita</taxon>
        <taxon>Proctotrupomorpha</taxon>
        <taxon>Chalcidoidea</taxon>
        <taxon>Trichogrammatidae</taxon>
        <taxon>Trichogramma</taxon>
    </lineage>
</organism>
<dbReference type="Pfam" id="PF14580">
    <property type="entry name" value="LRR_9"/>
    <property type="match status" value="1"/>
</dbReference>
<evidence type="ECO:0000256" key="3">
    <source>
        <dbReference type="ARBA" id="ARBA00006453"/>
    </source>
</evidence>
<dbReference type="InterPro" id="IPR032675">
    <property type="entry name" value="LRR_dom_sf"/>
</dbReference>
<comment type="caution">
    <text evidence="10">The sequence shown here is derived from an EMBL/GenBank/DDBJ whole genome shotgun (WGS) entry which is preliminary data.</text>
</comment>
<evidence type="ECO:0000256" key="1">
    <source>
        <dbReference type="ARBA" id="ARBA00003843"/>
    </source>
</evidence>
<comment type="subcellular location">
    <subcellularLocation>
        <location evidence="2">Cell projection</location>
        <location evidence="2">Cilium</location>
    </subcellularLocation>
</comment>
<dbReference type="SMART" id="SM00365">
    <property type="entry name" value="LRR_SD22"/>
    <property type="match status" value="5"/>
</dbReference>
<comment type="function">
    <text evidence="1">Cilium-specific protein required for cilia structures.</text>
</comment>
<evidence type="ECO:0000256" key="8">
    <source>
        <dbReference type="ARBA" id="ARBA00024433"/>
    </source>
</evidence>
<evidence type="ECO:0000256" key="5">
    <source>
        <dbReference type="ARBA" id="ARBA00022737"/>
    </source>
</evidence>
<feature type="region of interest" description="Disordered" evidence="9">
    <location>
        <begin position="69"/>
        <end position="105"/>
    </location>
</feature>
<keyword evidence="5" id="KW-0677">Repeat</keyword>